<name>A0A2H1KZX6_9MICO</name>
<dbReference type="AlphaFoldDB" id="A0A2H1KZX6"/>
<reference evidence="1 2" key="1">
    <citation type="submission" date="2017-03" db="EMBL/GenBank/DDBJ databases">
        <authorList>
            <person name="Afonso C.L."/>
            <person name="Miller P.J."/>
            <person name="Scott M.A."/>
            <person name="Spackman E."/>
            <person name="Goraichik I."/>
            <person name="Dimitrov K.M."/>
            <person name="Suarez D.L."/>
            <person name="Swayne D.E."/>
        </authorList>
    </citation>
    <scope>NUCLEOTIDE SEQUENCE [LARGE SCALE GENOMIC DNA]</scope>
    <source>
        <strain evidence="1 2">CNRZ 918</strain>
    </source>
</reference>
<gene>
    <name evidence="1" type="ORF">BANT918_03358</name>
</gene>
<sequence length="93" mass="10121">MLTDGCVERTVDKFEFPDVHSGTARQLAEVLDGLDGRFMSELIRDPDKGQEAMLDRDVLQQRALEWVQGSDSGAVVEVAMGSSPASSVIPQNN</sequence>
<proteinExistence type="predicted"/>
<dbReference type="Proteomes" id="UP000234433">
    <property type="component" value="Unassembled WGS sequence"/>
</dbReference>
<evidence type="ECO:0000313" key="1">
    <source>
        <dbReference type="EMBL" id="SMY05316.1"/>
    </source>
</evidence>
<protein>
    <submittedName>
        <fullName evidence="1">Uncharacterized protein</fullName>
    </submittedName>
</protein>
<accession>A0A2H1KZX6</accession>
<organism evidence="1 2">
    <name type="scientific">Brevibacterium antiquum CNRZ 918</name>
    <dbReference type="NCBI Taxonomy" id="1255637"/>
    <lineage>
        <taxon>Bacteria</taxon>
        <taxon>Bacillati</taxon>
        <taxon>Actinomycetota</taxon>
        <taxon>Actinomycetes</taxon>
        <taxon>Micrococcales</taxon>
        <taxon>Brevibacteriaceae</taxon>
        <taxon>Brevibacterium</taxon>
    </lineage>
</organism>
<dbReference type="EMBL" id="FXZD01000026">
    <property type="protein sequence ID" value="SMY05316.1"/>
    <property type="molecule type" value="Genomic_DNA"/>
</dbReference>
<evidence type="ECO:0000313" key="2">
    <source>
        <dbReference type="Proteomes" id="UP000234433"/>
    </source>
</evidence>